<feature type="domain" description="Fucosyltransferase C-terminal" evidence="13">
    <location>
        <begin position="273"/>
        <end position="445"/>
    </location>
</feature>
<evidence type="ECO:0000256" key="2">
    <source>
        <dbReference type="ARBA" id="ARBA00004922"/>
    </source>
</evidence>
<evidence type="ECO:0000313" key="16">
    <source>
        <dbReference type="Proteomes" id="UP001154329"/>
    </source>
</evidence>
<sequence>MTNRRIYHLLNELLIFILFIIVVYSIFTAYFPVKNRHYSTQSYKYETKMITQTNHDEQIVETLKSQSLNENADRVIKWNTFKKSRLPILPWYFKDGTEMPNKAEVDPITEVRISRLWPEENKDNDRVEEQLMFIPPNYQDENAPIKKILLFSGIENWMVDEGQSEFLSNDCPVNRCIISKNIRHFPSMDVIIFREEFFDPYIETGLKRSSKQIWIFFFLQSAYYAGFNIGNDLINWTATYRHDSDIVIPYARWAYFNPSVTQVKQLNRNYSLNKTKQVTMIVSNCNTDNKRLLYAKELGKYISVDIYGDCEGLKNTKFDNFLQILEQDYKFYLAFENSNCIDYVTEKFFIDGLKYNVLPVVMGGRREDYERIAPRHSYVHVDDYESPEQLADYLRRLDADDELYNEYFRWKGTGEFIDTKFFCRLCAMLHDDDAPIKSYRNLDHWWRGPGVCDHSMKWLTKPRPVE</sequence>
<evidence type="ECO:0000256" key="9">
    <source>
        <dbReference type="ARBA" id="ARBA00023034"/>
    </source>
</evidence>
<evidence type="ECO:0000256" key="4">
    <source>
        <dbReference type="ARBA" id="ARBA00022676"/>
    </source>
</evidence>
<dbReference type="Pfam" id="PF17039">
    <property type="entry name" value="Glyco_tran_10_N"/>
    <property type="match status" value="1"/>
</dbReference>
<dbReference type="InterPro" id="IPR001503">
    <property type="entry name" value="Glyco_trans_10"/>
</dbReference>
<dbReference type="SUPFAM" id="SSF53756">
    <property type="entry name" value="UDP-Glycosyltransferase/glycogen phosphorylase"/>
    <property type="match status" value="1"/>
</dbReference>
<feature type="transmembrane region" description="Helical" evidence="12">
    <location>
        <begin position="12"/>
        <end position="33"/>
    </location>
</feature>
<reference evidence="15" key="1">
    <citation type="submission" date="2022-02" db="EMBL/GenBank/DDBJ databases">
        <authorList>
            <person name="King R."/>
        </authorList>
    </citation>
    <scope>NUCLEOTIDE SEQUENCE</scope>
</reference>
<dbReference type="GO" id="GO:0032580">
    <property type="term" value="C:Golgi cisterna membrane"/>
    <property type="evidence" value="ECO:0007669"/>
    <property type="project" value="UniProtKB-SubCell"/>
</dbReference>
<evidence type="ECO:0000256" key="7">
    <source>
        <dbReference type="ARBA" id="ARBA00022968"/>
    </source>
</evidence>
<keyword evidence="11" id="KW-0325">Glycoprotein</keyword>
<dbReference type="InterPro" id="IPR038577">
    <property type="entry name" value="GT10-like_C_sf"/>
</dbReference>
<dbReference type="Pfam" id="PF00852">
    <property type="entry name" value="Glyco_transf_10"/>
    <property type="match status" value="1"/>
</dbReference>
<keyword evidence="9 12" id="KW-0333">Golgi apparatus</keyword>
<dbReference type="Gene3D" id="3.40.50.11660">
    <property type="entry name" value="Glycosyl transferase family 10, C-terminal domain"/>
    <property type="match status" value="1"/>
</dbReference>
<dbReference type="FunFam" id="3.40.50.11660:FF:000004">
    <property type="entry name" value="Glycoprotein 3-alpha-L-fucosyltransferase A"/>
    <property type="match status" value="1"/>
</dbReference>
<reference evidence="15" key="2">
    <citation type="submission" date="2022-10" db="EMBL/GenBank/DDBJ databases">
        <authorList>
            <consortium name="ENA_rothamsted_submissions"/>
            <consortium name="culmorum"/>
            <person name="King R."/>
        </authorList>
    </citation>
    <scope>NUCLEOTIDE SEQUENCE</scope>
</reference>
<keyword evidence="5 12" id="KW-0808">Transferase</keyword>
<evidence type="ECO:0000259" key="13">
    <source>
        <dbReference type="Pfam" id="PF00852"/>
    </source>
</evidence>
<comment type="subcellular location">
    <subcellularLocation>
        <location evidence="1 12">Golgi apparatus</location>
        <location evidence="1 12">Golgi stack membrane</location>
        <topology evidence="1 12">Single-pass type II membrane protein</topology>
    </subcellularLocation>
</comment>
<proteinExistence type="inferred from homology"/>
<evidence type="ECO:0000259" key="14">
    <source>
        <dbReference type="Pfam" id="PF17039"/>
    </source>
</evidence>
<dbReference type="InterPro" id="IPR055270">
    <property type="entry name" value="Glyco_tran_10_C"/>
</dbReference>
<evidence type="ECO:0000313" key="15">
    <source>
        <dbReference type="EMBL" id="CAH1723483.1"/>
    </source>
</evidence>
<protein>
    <recommendedName>
        <fullName evidence="12">Fucosyltransferase</fullName>
        <ecNumber evidence="12">2.4.1.-</ecNumber>
    </recommendedName>
</protein>
<organism evidence="15 16">
    <name type="scientific">Aphis gossypii</name>
    <name type="common">Cotton aphid</name>
    <dbReference type="NCBI Taxonomy" id="80765"/>
    <lineage>
        <taxon>Eukaryota</taxon>
        <taxon>Metazoa</taxon>
        <taxon>Ecdysozoa</taxon>
        <taxon>Arthropoda</taxon>
        <taxon>Hexapoda</taxon>
        <taxon>Insecta</taxon>
        <taxon>Pterygota</taxon>
        <taxon>Neoptera</taxon>
        <taxon>Paraneoptera</taxon>
        <taxon>Hemiptera</taxon>
        <taxon>Sternorrhyncha</taxon>
        <taxon>Aphidomorpha</taxon>
        <taxon>Aphidoidea</taxon>
        <taxon>Aphididae</taxon>
        <taxon>Aphidini</taxon>
        <taxon>Aphis</taxon>
        <taxon>Aphis</taxon>
    </lineage>
</organism>
<comment type="similarity">
    <text evidence="3 12">Belongs to the glycosyltransferase 10 family.</text>
</comment>
<keyword evidence="6 12" id="KW-0812">Transmembrane</keyword>
<keyword evidence="16" id="KW-1185">Reference proteome</keyword>
<dbReference type="GO" id="GO:0008417">
    <property type="term" value="F:fucosyltransferase activity"/>
    <property type="evidence" value="ECO:0007669"/>
    <property type="project" value="InterPro"/>
</dbReference>
<name>A0A9P0NIE2_APHGO</name>
<keyword evidence="4 12" id="KW-0328">Glycosyltransferase</keyword>
<feature type="domain" description="Fucosyltransferase N-terminal" evidence="14">
    <location>
        <begin position="160"/>
        <end position="250"/>
    </location>
</feature>
<keyword evidence="8 12" id="KW-1133">Transmembrane helix</keyword>
<dbReference type="EMBL" id="OU899035">
    <property type="protein sequence ID" value="CAH1723483.1"/>
    <property type="molecule type" value="Genomic_DNA"/>
</dbReference>
<evidence type="ECO:0000256" key="5">
    <source>
        <dbReference type="ARBA" id="ARBA00022679"/>
    </source>
</evidence>
<dbReference type="PANTHER" id="PTHR48438:SF1">
    <property type="entry name" value="ALPHA-(1,3)-FUCOSYLTRANSFERASE C-RELATED"/>
    <property type="match status" value="1"/>
</dbReference>
<dbReference type="InterPro" id="IPR031481">
    <property type="entry name" value="Glyco_tran_10_N"/>
</dbReference>
<evidence type="ECO:0000256" key="3">
    <source>
        <dbReference type="ARBA" id="ARBA00008919"/>
    </source>
</evidence>
<gene>
    <name evidence="15" type="ORF">APHIGO_LOCUS5180</name>
</gene>
<evidence type="ECO:0000256" key="10">
    <source>
        <dbReference type="ARBA" id="ARBA00023136"/>
    </source>
</evidence>
<evidence type="ECO:0000256" key="1">
    <source>
        <dbReference type="ARBA" id="ARBA00004447"/>
    </source>
</evidence>
<evidence type="ECO:0000256" key="12">
    <source>
        <dbReference type="RuleBase" id="RU003832"/>
    </source>
</evidence>
<keyword evidence="7" id="KW-0735">Signal-anchor</keyword>
<evidence type="ECO:0000256" key="8">
    <source>
        <dbReference type="ARBA" id="ARBA00022989"/>
    </source>
</evidence>
<comment type="pathway">
    <text evidence="2">Protein modification; protein glycosylation.</text>
</comment>
<evidence type="ECO:0000256" key="6">
    <source>
        <dbReference type="ARBA" id="ARBA00022692"/>
    </source>
</evidence>
<keyword evidence="10 12" id="KW-0472">Membrane</keyword>
<dbReference type="PANTHER" id="PTHR48438">
    <property type="entry name" value="ALPHA-(1,3)-FUCOSYLTRANSFERASE C-RELATED"/>
    <property type="match status" value="1"/>
</dbReference>
<dbReference type="Proteomes" id="UP001154329">
    <property type="component" value="Chromosome 2"/>
</dbReference>
<accession>A0A9P0NIE2</accession>
<dbReference type="AlphaFoldDB" id="A0A9P0NIE2"/>
<dbReference type="EC" id="2.4.1.-" evidence="12"/>
<evidence type="ECO:0000256" key="11">
    <source>
        <dbReference type="ARBA" id="ARBA00023180"/>
    </source>
</evidence>